<feature type="compositionally biased region" description="Polar residues" evidence="1">
    <location>
        <begin position="16"/>
        <end position="25"/>
    </location>
</feature>
<dbReference type="GO" id="GO:0035556">
    <property type="term" value="P:intracellular signal transduction"/>
    <property type="evidence" value="ECO:0007669"/>
    <property type="project" value="Ensembl"/>
</dbReference>
<dbReference type="PANTHER" id="PTHR24091:SF0">
    <property type="entry name" value="LYMPHOCYTE TRANSMEMBRANE ADAPTER 1"/>
    <property type="match status" value="1"/>
</dbReference>
<feature type="region of interest" description="Disordered" evidence="1">
    <location>
        <begin position="1"/>
        <end position="25"/>
    </location>
</feature>
<organism evidence="3 4">
    <name type="scientific">Mus caroli</name>
    <name type="common">Ryukyu mouse</name>
    <name type="synonym">Ricefield mouse</name>
    <dbReference type="NCBI Taxonomy" id="10089"/>
    <lineage>
        <taxon>Eukaryota</taxon>
        <taxon>Metazoa</taxon>
        <taxon>Chordata</taxon>
        <taxon>Craniata</taxon>
        <taxon>Vertebrata</taxon>
        <taxon>Euteleostomi</taxon>
        <taxon>Mammalia</taxon>
        <taxon>Eutheria</taxon>
        <taxon>Euarchontoglires</taxon>
        <taxon>Glires</taxon>
        <taxon>Rodentia</taxon>
        <taxon>Myomorpha</taxon>
        <taxon>Muroidea</taxon>
        <taxon>Muridae</taxon>
        <taxon>Murinae</taxon>
        <taxon>Mus</taxon>
        <taxon>Mus</taxon>
    </lineage>
</organism>
<dbReference type="GO" id="GO:0043409">
    <property type="term" value="P:negative regulation of MAPK cascade"/>
    <property type="evidence" value="ECO:0007669"/>
    <property type="project" value="Ensembl"/>
</dbReference>
<dbReference type="GO" id="GO:0050851">
    <property type="term" value="P:antigen receptor-mediated signaling pathway"/>
    <property type="evidence" value="ECO:0007669"/>
    <property type="project" value="Ensembl"/>
</dbReference>
<keyword evidence="2" id="KW-1133">Transmembrane helix</keyword>
<dbReference type="GO" id="GO:0042113">
    <property type="term" value="P:B cell activation"/>
    <property type="evidence" value="ECO:0007669"/>
    <property type="project" value="Ensembl"/>
</dbReference>
<name>A0A6P5QG23_MUSCR</name>
<reference evidence="4" key="1">
    <citation type="submission" date="2025-08" db="UniProtKB">
        <authorList>
            <consortium name="RefSeq"/>
        </authorList>
    </citation>
    <scope>IDENTIFICATION</scope>
</reference>
<dbReference type="GO" id="GO:0005829">
    <property type="term" value="C:cytosol"/>
    <property type="evidence" value="ECO:0007669"/>
    <property type="project" value="Ensembl"/>
</dbReference>
<dbReference type="Proteomes" id="UP000515126">
    <property type="component" value="Chromosome 1"/>
</dbReference>
<dbReference type="GO" id="GO:0042169">
    <property type="term" value="F:SH2 domain binding"/>
    <property type="evidence" value="ECO:0007669"/>
    <property type="project" value="Ensembl"/>
</dbReference>
<keyword evidence="2" id="KW-0472">Membrane</keyword>
<feature type="region of interest" description="Disordered" evidence="1">
    <location>
        <begin position="332"/>
        <end position="388"/>
    </location>
</feature>
<dbReference type="GO" id="GO:0005886">
    <property type="term" value="C:plasma membrane"/>
    <property type="evidence" value="ECO:0007669"/>
    <property type="project" value="Ensembl"/>
</dbReference>
<accession>A0A6P5QG23</accession>
<dbReference type="GO" id="GO:0050868">
    <property type="term" value="P:negative regulation of T cell activation"/>
    <property type="evidence" value="ECO:0007669"/>
    <property type="project" value="Ensembl"/>
</dbReference>
<dbReference type="AlphaFoldDB" id="A0A6P5QG23"/>
<evidence type="ECO:0000256" key="2">
    <source>
        <dbReference type="SAM" id="Phobius"/>
    </source>
</evidence>
<dbReference type="GO" id="GO:0006955">
    <property type="term" value="P:immune response"/>
    <property type="evidence" value="ECO:0007669"/>
    <property type="project" value="Ensembl"/>
</dbReference>
<evidence type="ECO:0000256" key="1">
    <source>
        <dbReference type="SAM" id="MobiDB-lite"/>
    </source>
</evidence>
<dbReference type="InterPro" id="IPR031393">
    <property type="entry name" value="LAX"/>
</dbReference>
<sequence>MYSTPAPPEVTRRNSEPSTRQGTLGSLQGEKGQIIFPGFVVLLTIILVIIAACILWSWKKQKKRPVPYFQVAPSLTLPPPRQRAKNIYDFLPRQQTELGRHQLSGFSTESLLSRASDSPEPEAPQANGSLQMHRVSVHAVEYTVDIYDNGTVPQMCRHLASSAHHACVKTSRSNPSISSKESNDYVNIPTAEDTGETLNRIESTPENHLGLPSALPLEFAEGGHAGCGNATDHNGFGAPGPKCSDSLSDRDDSSQTSNDYVNMTGLALENIQENRPRGAFQCCRDYENVPWVDTNESQLPTLEEVASSTVDHREPVRRTLSSVYHMAFQPSAQGEDSAVVHGEEQSSEDSSDYETVLVAELEGRDWKQGPGTQHPSDEGTPGDLAGKLCEVVYPAGSLATETSDEDA</sequence>
<evidence type="ECO:0000313" key="3">
    <source>
        <dbReference type="Proteomes" id="UP000515126"/>
    </source>
</evidence>
<gene>
    <name evidence="4" type="primary">Lax1</name>
</gene>
<feature type="transmembrane region" description="Helical" evidence="2">
    <location>
        <begin position="34"/>
        <end position="58"/>
    </location>
</feature>
<dbReference type="GO" id="GO:0005794">
    <property type="term" value="C:Golgi apparatus"/>
    <property type="evidence" value="ECO:0007669"/>
    <property type="project" value="Ensembl"/>
</dbReference>
<evidence type="ECO:0000313" key="4">
    <source>
        <dbReference type="RefSeq" id="XP_021032162.1"/>
    </source>
</evidence>
<dbReference type="GO" id="GO:0019901">
    <property type="term" value="F:protein kinase binding"/>
    <property type="evidence" value="ECO:0007669"/>
    <property type="project" value="Ensembl"/>
</dbReference>
<dbReference type="RefSeq" id="XP_021032162.1">
    <property type="nucleotide sequence ID" value="XM_021176503.2"/>
</dbReference>
<dbReference type="CTD" id="54900"/>
<keyword evidence="3" id="KW-1185">Reference proteome</keyword>
<keyword evidence="2 4" id="KW-0812">Transmembrane</keyword>
<feature type="region of interest" description="Disordered" evidence="1">
    <location>
        <begin position="170"/>
        <end position="190"/>
    </location>
</feature>
<feature type="region of interest" description="Disordered" evidence="1">
    <location>
        <begin position="109"/>
        <end position="130"/>
    </location>
</feature>
<dbReference type="PANTHER" id="PTHR24091">
    <property type="entry name" value="LYMPHOCYTE TRANSMEMBRANE ADAPTER 1"/>
    <property type="match status" value="1"/>
</dbReference>
<dbReference type="KEGG" id="mcal:110304861"/>
<feature type="compositionally biased region" description="Polar residues" evidence="1">
    <location>
        <begin position="170"/>
        <end position="180"/>
    </location>
</feature>
<dbReference type="Pfam" id="PF15681">
    <property type="entry name" value="LAX"/>
    <property type="match status" value="1"/>
</dbReference>
<protein>
    <submittedName>
        <fullName evidence="4">Lymphocyte transmembrane adapter 1</fullName>
    </submittedName>
</protein>
<dbReference type="GeneID" id="110304861"/>
<proteinExistence type="predicted"/>